<reference evidence="10 11" key="2">
    <citation type="journal article" date="2009" name="PLoS ONE">
        <title>An integrated genetic and cytogenetic map of the cucumber genome.</title>
        <authorList>
            <person name="Ren Y."/>
            <person name="Zhang Z."/>
            <person name="Liu J."/>
            <person name="Staub J.E."/>
            <person name="Han Y."/>
            <person name="Cheng Z."/>
            <person name="Li X."/>
            <person name="Lu J."/>
            <person name="Miao H."/>
            <person name="Kang H."/>
            <person name="Xie B."/>
            <person name="Gu X."/>
            <person name="Wang X."/>
            <person name="Du Y."/>
            <person name="Jin W."/>
            <person name="Huang S."/>
        </authorList>
    </citation>
    <scope>NUCLEOTIDE SEQUENCE [LARGE SCALE GENOMIC DNA]</scope>
    <source>
        <strain evidence="11">cv. 9930</strain>
    </source>
</reference>
<proteinExistence type="inferred from homology"/>
<dbReference type="OMA" id="KSANPYQ"/>
<evidence type="ECO:0000256" key="7">
    <source>
        <dbReference type="ARBA" id="ARBA00037228"/>
    </source>
</evidence>
<reference evidence="10 11" key="3">
    <citation type="journal article" date="2010" name="BMC Genomics">
        <title>Transcriptome sequencing and comparative analysis of cucumber flowers with different sex types.</title>
        <authorList>
            <person name="Guo S."/>
            <person name="Zheng Y."/>
            <person name="Joung J.G."/>
            <person name="Liu S."/>
            <person name="Zhang Z."/>
            <person name="Crasta O.R."/>
            <person name="Sobral B.W."/>
            <person name="Xu Y."/>
            <person name="Huang S."/>
            <person name="Fei Z."/>
        </authorList>
    </citation>
    <scope>NUCLEOTIDE SEQUENCE [LARGE SCALE GENOMIC DNA]</scope>
    <source>
        <strain evidence="11">cv. 9930</strain>
    </source>
</reference>
<keyword evidence="4" id="KW-0372">Hormone</keyword>
<keyword evidence="6" id="KW-1015">Disulfide bond</keyword>
<comment type="function">
    <text evidence="7">Cell signaling peptide that may regulate plant stress, growth, and development. Mediates a rapid alkalinization of extracellular space by mediating a transient increase in the cytoplasmic Ca(2+) concentration leading to a calcium-dependent signaling events through a cell surface receptor and a concomitant activation of some intracellular mitogen-activated protein kinases.</text>
</comment>
<evidence type="ECO:0000256" key="3">
    <source>
        <dbReference type="ARBA" id="ARBA00022525"/>
    </source>
</evidence>
<evidence type="ECO:0000256" key="8">
    <source>
        <dbReference type="SAM" id="MobiDB-lite"/>
    </source>
</evidence>
<dbReference type="EMBL" id="CM002924">
    <property type="protein sequence ID" value="KGN57998.1"/>
    <property type="molecule type" value="Genomic_DNA"/>
</dbReference>
<evidence type="ECO:0000256" key="9">
    <source>
        <dbReference type="SAM" id="SignalP"/>
    </source>
</evidence>
<dbReference type="GO" id="GO:0040008">
    <property type="term" value="P:regulation of growth"/>
    <property type="evidence" value="ECO:0007669"/>
    <property type="project" value="UniProtKB-ARBA"/>
</dbReference>
<dbReference type="Proteomes" id="UP000029981">
    <property type="component" value="Chromosome 3"/>
</dbReference>
<gene>
    <name evidence="10" type="ORF">Csa_3G426350</name>
</gene>
<reference evidence="10 11" key="4">
    <citation type="journal article" date="2011" name="BMC Genomics">
        <title>RNA-Seq improves annotation of protein-coding genes in the cucumber genome.</title>
        <authorList>
            <person name="Li Z."/>
            <person name="Zhang Z."/>
            <person name="Yan P."/>
            <person name="Huang S."/>
            <person name="Fei Z."/>
            <person name="Lin K."/>
        </authorList>
    </citation>
    <scope>NUCLEOTIDE SEQUENCE [LARGE SCALE GENOMIC DNA]</scope>
    <source>
        <strain evidence="11">cv. 9930</strain>
    </source>
</reference>
<name>A0A0A0L8B1_CUCSA</name>
<evidence type="ECO:0000256" key="1">
    <source>
        <dbReference type="ARBA" id="ARBA00004613"/>
    </source>
</evidence>
<evidence type="ECO:0000256" key="2">
    <source>
        <dbReference type="ARBA" id="ARBA00009178"/>
    </source>
</evidence>
<sequence>MIMSKRMTLVFIGILLVSFDMIMITNARKFIDYGSIVAGDVSPGCSPTHPELCRVKSANPYQRGCNRIDRCREGNDIIDAEEEHIEGDASISPSISPNIEN</sequence>
<dbReference type="InterPro" id="IPR008801">
    <property type="entry name" value="RALF"/>
</dbReference>
<comment type="subcellular location">
    <subcellularLocation>
        <location evidence="1">Secreted</location>
    </subcellularLocation>
</comment>
<feature type="compositionally biased region" description="Low complexity" evidence="8">
    <location>
        <begin position="90"/>
        <end position="101"/>
    </location>
</feature>
<dbReference type="PANTHER" id="PTHR34270">
    <property type="entry name" value="PROTEIN RALF-LIKE 15-RELATED"/>
    <property type="match status" value="1"/>
</dbReference>
<evidence type="ECO:0000256" key="5">
    <source>
        <dbReference type="ARBA" id="ARBA00022729"/>
    </source>
</evidence>
<evidence type="ECO:0000256" key="4">
    <source>
        <dbReference type="ARBA" id="ARBA00022702"/>
    </source>
</evidence>
<accession>A0A0A0L8B1</accession>
<comment type="similarity">
    <text evidence="2">Belongs to the plant rapid alkalinization factor (RALF) family.</text>
</comment>
<evidence type="ECO:0000313" key="11">
    <source>
        <dbReference type="Proteomes" id="UP000029981"/>
    </source>
</evidence>
<reference evidence="10 11" key="1">
    <citation type="journal article" date="2009" name="Nat. Genet.">
        <title>The genome of the cucumber, Cucumis sativus L.</title>
        <authorList>
            <person name="Huang S."/>
            <person name="Li R."/>
            <person name="Zhang Z."/>
            <person name="Li L."/>
            <person name="Gu X."/>
            <person name="Fan W."/>
            <person name="Lucas W.J."/>
            <person name="Wang X."/>
            <person name="Xie B."/>
            <person name="Ni P."/>
            <person name="Ren Y."/>
            <person name="Zhu H."/>
            <person name="Li J."/>
            <person name="Lin K."/>
            <person name="Jin W."/>
            <person name="Fei Z."/>
            <person name="Li G."/>
            <person name="Staub J."/>
            <person name="Kilian A."/>
            <person name="van der Vossen E.A."/>
            <person name="Wu Y."/>
            <person name="Guo J."/>
            <person name="He J."/>
            <person name="Jia Z."/>
            <person name="Ren Y."/>
            <person name="Tian G."/>
            <person name="Lu Y."/>
            <person name="Ruan J."/>
            <person name="Qian W."/>
            <person name="Wang M."/>
            <person name="Huang Q."/>
            <person name="Li B."/>
            <person name="Xuan Z."/>
            <person name="Cao J."/>
            <person name="Asan"/>
            <person name="Wu Z."/>
            <person name="Zhang J."/>
            <person name="Cai Q."/>
            <person name="Bai Y."/>
            <person name="Zhao B."/>
            <person name="Han Y."/>
            <person name="Li Y."/>
            <person name="Li X."/>
            <person name="Wang S."/>
            <person name="Shi Q."/>
            <person name="Liu S."/>
            <person name="Cho W.K."/>
            <person name="Kim J.Y."/>
            <person name="Xu Y."/>
            <person name="Heller-Uszynska K."/>
            <person name="Miao H."/>
            <person name="Cheng Z."/>
            <person name="Zhang S."/>
            <person name="Wu J."/>
            <person name="Yang Y."/>
            <person name="Kang H."/>
            <person name="Li M."/>
            <person name="Liang H."/>
            <person name="Ren X."/>
            <person name="Shi Z."/>
            <person name="Wen M."/>
            <person name="Jian M."/>
            <person name="Yang H."/>
            <person name="Zhang G."/>
            <person name="Yang Z."/>
            <person name="Chen R."/>
            <person name="Liu S."/>
            <person name="Li J."/>
            <person name="Ma L."/>
            <person name="Liu H."/>
            <person name="Zhou Y."/>
            <person name="Zhao J."/>
            <person name="Fang X."/>
            <person name="Li G."/>
            <person name="Fang L."/>
            <person name="Li Y."/>
            <person name="Liu D."/>
            <person name="Zheng H."/>
            <person name="Zhang Y."/>
            <person name="Qin N."/>
            <person name="Li Z."/>
            <person name="Yang G."/>
            <person name="Yang S."/>
            <person name="Bolund L."/>
            <person name="Kristiansen K."/>
            <person name="Zheng H."/>
            <person name="Li S."/>
            <person name="Zhang X."/>
            <person name="Yang H."/>
            <person name="Wang J."/>
            <person name="Sun R."/>
            <person name="Zhang B."/>
            <person name="Jiang S."/>
            <person name="Wang J."/>
            <person name="Du Y."/>
            <person name="Li S."/>
        </authorList>
    </citation>
    <scope>NUCLEOTIDE SEQUENCE [LARGE SCALE GENOMIC DNA]</scope>
    <source>
        <strain evidence="11">cv. 9930</strain>
    </source>
</reference>
<keyword evidence="11" id="KW-1185">Reference proteome</keyword>
<dbReference type="GO" id="GO:0005576">
    <property type="term" value="C:extracellular region"/>
    <property type="evidence" value="ECO:0007669"/>
    <property type="project" value="UniProtKB-SubCell"/>
</dbReference>
<dbReference type="GO" id="GO:0005179">
    <property type="term" value="F:hormone activity"/>
    <property type="evidence" value="ECO:0007669"/>
    <property type="project" value="UniProtKB-KW"/>
</dbReference>
<feature type="chain" id="PRO_5001965913" description="Rapid ALkalinization Factor" evidence="9">
    <location>
        <begin position="28"/>
        <end position="101"/>
    </location>
</feature>
<evidence type="ECO:0000256" key="6">
    <source>
        <dbReference type="ARBA" id="ARBA00023157"/>
    </source>
</evidence>
<evidence type="ECO:0008006" key="12">
    <source>
        <dbReference type="Google" id="ProtNLM"/>
    </source>
</evidence>
<feature type="signal peptide" evidence="9">
    <location>
        <begin position="1"/>
        <end position="27"/>
    </location>
</feature>
<evidence type="ECO:0000313" key="10">
    <source>
        <dbReference type="EMBL" id="KGN57998.1"/>
    </source>
</evidence>
<dbReference type="Pfam" id="PF05498">
    <property type="entry name" value="RALF"/>
    <property type="match status" value="1"/>
</dbReference>
<protein>
    <recommendedName>
        <fullName evidence="12">Rapid ALkalinization Factor</fullName>
    </recommendedName>
</protein>
<organism evidence="10 11">
    <name type="scientific">Cucumis sativus</name>
    <name type="common">Cucumber</name>
    <dbReference type="NCBI Taxonomy" id="3659"/>
    <lineage>
        <taxon>Eukaryota</taxon>
        <taxon>Viridiplantae</taxon>
        <taxon>Streptophyta</taxon>
        <taxon>Embryophyta</taxon>
        <taxon>Tracheophyta</taxon>
        <taxon>Spermatophyta</taxon>
        <taxon>Magnoliopsida</taxon>
        <taxon>eudicotyledons</taxon>
        <taxon>Gunneridae</taxon>
        <taxon>Pentapetalae</taxon>
        <taxon>rosids</taxon>
        <taxon>fabids</taxon>
        <taxon>Cucurbitales</taxon>
        <taxon>Cucurbitaceae</taxon>
        <taxon>Benincaseae</taxon>
        <taxon>Cucumis</taxon>
    </lineage>
</organism>
<feature type="region of interest" description="Disordered" evidence="8">
    <location>
        <begin position="82"/>
        <end position="101"/>
    </location>
</feature>
<dbReference type="AlphaFoldDB" id="A0A0A0L8B1"/>
<dbReference type="PANTHER" id="PTHR34270:SF3">
    <property type="entry name" value="PROTEIN RALF-LIKE 16-RELATED"/>
    <property type="match status" value="1"/>
</dbReference>
<keyword evidence="3" id="KW-0964">Secreted</keyword>
<dbReference type="Gramene" id="KGN57998">
    <property type="protein sequence ID" value="KGN57998"/>
    <property type="gene ID" value="Csa_3G426350"/>
</dbReference>
<keyword evidence="5 9" id="KW-0732">Signal</keyword>